<comment type="caution">
    <text evidence="2">The sequence shown here is derived from an EMBL/GenBank/DDBJ whole genome shotgun (WGS) entry which is preliminary data.</text>
</comment>
<dbReference type="AlphaFoldDB" id="A0A0V1GCH1"/>
<name>A0A0V1GCH1_TRIPS</name>
<reference evidence="2 3" key="1">
    <citation type="submission" date="2015-01" db="EMBL/GenBank/DDBJ databases">
        <title>Evolution of Trichinella species and genotypes.</title>
        <authorList>
            <person name="Korhonen P.K."/>
            <person name="Edoardo P."/>
            <person name="Giuseppe L.R."/>
            <person name="Gasser R.B."/>
        </authorList>
    </citation>
    <scope>NUCLEOTIDE SEQUENCE [LARGE SCALE GENOMIC DNA]</scope>
    <source>
        <strain evidence="2">ISS176</strain>
    </source>
</reference>
<protein>
    <submittedName>
        <fullName evidence="2">Uncharacterized protein</fullName>
    </submittedName>
</protein>
<feature type="region of interest" description="Disordered" evidence="1">
    <location>
        <begin position="30"/>
        <end position="70"/>
    </location>
</feature>
<organism evidence="2 3">
    <name type="scientific">Trichinella pseudospiralis</name>
    <name type="common">Parasitic roundworm</name>
    <dbReference type="NCBI Taxonomy" id="6337"/>
    <lineage>
        <taxon>Eukaryota</taxon>
        <taxon>Metazoa</taxon>
        <taxon>Ecdysozoa</taxon>
        <taxon>Nematoda</taxon>
        <taxon>Enoplea</taxon>
        <taxon>Dorylaimia</taxon>
        <taxon>Trichinellida</taxon>
        <taxon>Trichinellidae</taxon>
        <taxon>Trichinella</taxon>
    </lineage>
</organism>
<dbReference type="EMBL" id="JYDV01003919">
    <property type="protein sequence ID" value="KRY95917.1"/>
    <property type="molecule type" value="Genomic_DNA"/>
</dbReference>
<evidence type="ECO:0000313" key="3">
    <source>
        <dbReference type="Proteomes" id="UP000054826"/>
    </source>
</evidence>
<dbReference type="Proteomes" id="UP000054826">
    <property type="component" value="Unassembled WGS sequence"/>
</dbReference>
<evidence type="ECO:0000256" key="1">
    <source>
        <dbReference type="SAM" id="MobiDB-lite"/>
    </source>
</evidence>
<accession>A0A0V1GCH1</accession>
<sequence>MGQSTEENMIWYWVGKTSLRVSRKNGNMQLREEGGWGNSPECTRDMGEPTSSRKTGHQVRDEVAIPQSKL</sequence>
<proteinExistence type="predicted"/>
<gene>
    <name evidence="2" type="ORF">T4C_4987</name>
</gene>
<evidence type="ECO:0000313" key="2">
    <source>
        <dbReference type="EMBL" id="KRY95917.1"/>
    </source>
</evidence>